<keyword evidence="6" id="KW-1185">Reference proteome</keyword>
<dbReference type="SUPFAM" id="SSF52402">
    <property type="entry name" value="Adenine nucleotide alpha hydrolases-like"/>
    <property type="match status" value="1"/>
</dbReference>
<evidence type="ECO:0000313" key="5">
    <source>
        <dbReference type="EMBL" id="VVC33545.1"/>
    </source>
</evidence>
<keyword evidence="5" id="KW-0378">Hydrolase</keyword>
<dbReference type="GO" id="GO:0016787">
    <property type="term" value="F:hydrolase activity"/>
    <property type="evidence" value="ECO:0007669"/>
    <property type="project" value="UniProtKB-KW"/>
</dbReference>
<dbReference type="Proteomes" id="UP000325440">
    <property type="component" value="Unassembled WGS sequence"/>
</dbReference>
<dbReference type="Gene3D" id="3.40.50.620">
    <property type="entry name" value="HUPs"/>
    <property type="match status" value="1"/>
</dbReference>
<dbReference type="EMBL" id="CABPRJ010000970">
    <property type="protein sequence ID" value="VVC33545.1"/>
    <property type="molecule type" value="Genomic_DNA"/>
</dbReference>
<accession>A0A5E4MMM1</accession>
<gene>
    <name evidence="5" type="ORF">CINCED_3A002965</name>
</gene>
<evidence type="ECO:0000256" key="1">
    <source>
        <dbReference type="ARBA" id="ARBA00022605"/>
    </source>
</evidence>
<sequence length="542" mass="61944">MCGIFCSFVKGSAVCDSINKCRSSLQKRGPDIGSTCQIKVNDYTALFSGNILWIQGERPTNQPYVDDKGNILLWNGDAYSWNVTVNASIKDSDTKIISDFLCYEGNMELLMTSVQGPYSIIYYDYEQQVLWVGRDPIGRVSLLWYLGADKLIVTSVGHKDIPDLKEVPAVGLFKFNLSEGQLKPQLFQWSHTRFDCDYNIINELQYFKQIRTHHITNPEDSILNENNQFNMATLLLHQEFSTNITNLIDHLLQSVEKRTTIIPKACKLCEFKCDHAKIAILFSGGIDSAILALLASKYIESDEPIDLLNVSFERQSNPNNFDCPDRQTCLSTLEELKILCPTRQWNLIKIDVPYTELQQKRFDTIRHLIYPLNTILDDSLGCSLWFASRGLGICDGKWYKTPARVLLSGMGADELLGGYTRYRKILQRHGWQSLNEEFDKDFSKIPSRNLGRDNRVCCDNGRQLRTPYLDENVVEFVRGLSPWQRCWPKEPYPINFGEKLLLRLAAFKLGLVNTASLPKRALQFGSRIAIKKENANDISDRL</sequence>
<dbReference type="PANTHER" id="PTHR45937:SF1">
    <property type="entry name" value="ASPARAGINE SYNTHETASE DOMAIN-CONTAINING PROTEIN 1"/>
    <property type="match status" value="1"/>
</dbReference>
<reference evidence="5 6" key="1">
    <citation type="submission" date="2019-08" db="EMBL/GenBank/DDBJ databases">
        <authorList>
            <person name="Alioto T."/>
            <person name="Alioto T."/>
            <person name="Gomez Garrido J."/>
        </authorList>
    </citation>
    <scope>NUCLEOTIDE SEQUENCE [LARGE SCALE GENOMIC DNA]</scope>
</reference>
<proteinExistence type="predicted"/>
<evidence type="ECO:0000259" key="4">
    <source>
        <dbReference type="Pfam" id="PF00733"/>
    </source>
</evidence>
<keyword evidence="1" id="KW-0028">Amino-acid biosynthesis</keyword>
<dbReference type="PANTHER" id="PTHR45937">
    <property type="entry name" value="ASPARAGINE SYNTHETASE DOMAIN-CONTAINING PROTEIN 1"/>
    <property type="match status" value="1"/>
</dbReference>
<dbReference type="Pfam" id="PF00733">
    <property type="entry name" value="Asn_synthase"/>
    <property type="match status" value="1"/>
</dbReference>
<dbReference type="OrthoDB" id="10252281at2759"/>
<protein>
    <submittedName>
        <fullName evidence="5">Rossmann-like alpha/beta/alpha sandwich fold,Nucleophile aminohydrolases, N-terminal,Asparagine</fullName>
    </submittedName>
</protein>
<evidence type="ECO:0000256" key="2">
    <source>
        <dbReference type="ARBA" id="ARBA00022888"/>
    </source>
</evidence>
<dbReference type="AlphaFoldDB" id="A0A5E4MMM1"/>
<dbReference type="InterPro" id="IPR001962">
    <property type="entry name" value="Asn_synthase"/>
</dbReference>
<keyword evidence="3" id="KW-0315">Glutamine amidotransferase</keyword>
<dbReference type="SUPFAM" id="SSF56235">
    <property type="entry name" value="N-terminal nucleophile aminohydrolases (Ntn hydrolases)"/>
    <property type="match status" value="1"/>
</dbReference>
<name>A0A5E4MMM1_9HEMI</name>
<feature type="domain" description="Asparagine synthetase" evidence="4">
    <location>
        <begin position="277"/>
        <end position="430"/>
    </location>
</feature>
<evidence type="ECO:0000313" key="6">
    <source>
        <dbReference type="Proteomes" id="UP000325440"/>
    </source>
</evidence>
<dbReference type="InterPro" id="IPR051857">
    <property type="entry name" value="Asn_synthetase_domain"/>
</dbReference>
<keyword evidence="2" id="KW-0061">Asparagine biosynthesis</keyword>
<evidence type="ECO:0000256" key="3">
    <source>
        <dbReference type="ARBA" id="ARBA00022962"/>
    </source>
</evidence>
<dbReference type="GO" id="GO:0006529">
    <property type="term" value="P:asparagine biosynthetic process"/>
    <property type="evidence" value="ECO:0007669"/>
    <property type="project" value="UniProtKB-KW"/>
</dbReference>
<dbReference type="Gene3D" id="3.60.20.10">
    <property type="entry name" value="Glutamine Phosphoribosylpyrophosphate, subunit 1, domain 1"/>
    <property type="match status" value="1"/>
</dbReference>
<dbReference type="InterPro" id="IPR014729">
    <property type="entry name" value="Rossmann-like_a/b/a_fold"/>
</dbReference>
<dbReference type="InterPro" id="IPR029055">
    <property type="entry name" value="Ntn_hydrolases_N"/>
</dbReference>
<dbReference type="GO" id="GO:0004066">
    <property type="term" value="F:asparagine synthase (glutamine-hydrolyzing) activity"/>
    <property type="evidence" value="ECO:0007669"/>
    <property type="project" value="InterPro"/>
</dbReference>
<organism evidence="5 6">
    <name type="scientific">Cinara cedri</name>
    <dbReference type="NCBI Taxonomy" id="506608"/>
    <lineage>
        <taxon>Eukaryota</taxon>
        <taxon>Metazoa</taxon>
        <taxon>Ecdysozoa</taxon>
        <taxon>Arthropoda</taxon>
        <taxon>Hexapoda</taxon>
        <taxon>Insecta</taxon>
        <taxon>Pterygota</taxon>
        <taxon>Neoptera</taxon>
        <taxon>Paraneoptera</taxon>
        <taxon>Hemiptera</taxon>
        <taxon>Sternorrhyncha</taxon>
        <taxon>Aphidomorpha</taxon>
        <taxon>Aphidoidea</taxon>
        <taxon>Aphididae</taxon>
        <taxon>Lachninae</taxon>
        <taxon>Cinara</taxon>
    </lineage>
</organism>
<dbReference type="CDD" id="cd01991">
    <property type="entry name" value="Asn_synthase_B_C"/>
    <property type="match status" value="1"/>
</dbReference>